<reference evidence="2 3" key="1">
    <citation type="submission" date="2013-11" db="EMBL/GenBank/DDBJ databases">
        <title>Opisthorchis viverrini - life in the bile duct.</title>
        <authorList>
            <person name="Young N.D."/>
            <person name="Nagarajan N."/>
            <person name="Lin S.J."/>
            <person name="Korhonen P.K."/>
            <person name="Jex A.R."/>
            <person name="Hall R.S."/>
            <person name="Safavi-Hemami H."/>
            <person name="Kaewkong W."/>
            <person name="Bertrand D."/>
            <person name="Gao S."/>
            <person name="Seet Q."/>
            <person name="Wongkham S."/>
            <person name="Teh B.T."/>
            <person name="Wongkham C."/>
            <person name="Intapan P.M."/>
            <person name="Maleewong W."/>
            <person name="Yang X."/>
            <person name="Hu M."/>
            <person name="Wang Z."/>
            <person name="Hofmann A."/>
            <person name="Sternberg P.W."/>
            <person name="Tan P."/>
            <person name="Wang J."/>
            <person name="Gasser R.B."/>
        </authorList>
    </citation>
    <scope>NUCLEOTIDE SEQUENCE [LARGE SCALE GENOMIC DNA]</scope>
</reference>
<dbReference type="OrthoDB" id="449052at2759"/>
<dbReference type="Proteomes" id="UP000054324">
    <property type="component" value="Unassembled WGS sequence"/>
</dbReference>
<dbReference type="RefSeq" id="XP_009175812.1">
    <property type="nucleotide sequence ID" value="XM_009177548.1"/>
</dbReference>
<dbReference type="KEGG" id="ovi:T265_11011"/>
<accession>A0A074ZZ33</accession>
<proteinExistence type="predicted"/>
<protein>
    <submittedName>
        <fullName evidence="2">Uncharacterized protein</fullName>
    </submittedName>
</protein>
<dbReference type="EMBL" id="KL597057">
    <property type="protein sequence ID" value="KER20449.1"/>
    <property type="molecule type" value="Genomic_DNA"/>
</dbReference>
<keyword evidence="3" id="KW-1185">Reference proteome</keyword>
<feature type="region of interest" description="Disordered" evidence="1">
    <location>
        <begin position="1"/>
        <end position="58"/>
    </location>
</feature>
<feature type="compositionally biased region" description="Polar residues" evidence="1">
    <location>
        <begin position="42"/>
        <end position="51"/>
    </location>
</feature>
<evidence type="ECO:0000313" key="2">
    <source>
        <dbReference type="EMBL" id="KER20449.1"/>
    </source>
</evidence>
<feature type="compositionally biased region" description="Acidic residues" evidence="1">
    <location>
        <begin position="1"/>
        <end position="24"/>
    </location>
</feature>
<evidence type="ECO:0000256" key="1">
    <source>
        <dbReference type="SAM" id="MobiDB-lite"/>
    </source>
</evidence>
<dbReference type="AlphaFoldDB" id="A0A074ZZ33"/>
<dbReference type="CTD" id="20325179"/>
<sequence length="345" mass="38281">MIDNGDGNDDDDEDDDDDDDDNDDGSSVGEEREFTDRKFCGSNPTSASQLPLSRPGQPGSIPAVAPPVAWCPVASGFLHLFGKKELLFLSLDLKGLWGVSLYGCETWPVRETELRRLHVFHYHCPGTIAHVGWCWQIHDEATRKRVFGCVPSTRSCVGWHTYCVCRVIVCRRECCFLCPIQGCGSREVANSRPGKGGLRDSHCTWSDRSAVAPFRCLTAMPPEGCTRAGILPGCPSLDRGSREAEVGFEPQTFRSVNSRSNHLGYLAPTWLESYHIRLLLDANDFPVVSFYPDCLSECLEVGRKKAFAAELFIREPPIEQLQTNGQGSETLICILFIKTEYPSSP</sequence>
<gene>
    <name evidence="2" type="ORF">T265_11011</name>
</gene>
<evidence type="ECO:0000313" key="3">
    <source>
        <dbReference type="Proteomes" id="UP000054324"/>
    </source>
</evidence>
<name>A0A074ZZ33_OPIVI</name>
<organism evidence="2 3">
    <name type="scientific">Opisthorchis viverrini</name>
    <name type="common">Southeast Asian liver fluke</name>
    <dbReference type="NCBI Taxonomy" id="6198"/>
    <lineage>
        <taxon>Eukaryota</taxon>
        <taxon>Metazoa</taxon>
        <taxon>Spiralia</taxon>
        <taxon>Lophotrochozoa</taxon>
        <taxon>Platyhelminthes</taxon>
        <taxon>Trematoda</taxon>
        <taxon>Digenea</taxon>
        <taxon>Opisthorchiida</taxon>
        <taxon>Opisthorchiata</taxon>
        <taxon>Opisthorchiidae</taxon>
        <taxon>Opisthorchis</taxon>
    </lineage>
</organism>
<feature type="compositionally biased region" description="Basic and acidic residues" evidence="1">
    <location>
        <begin position="29"/>
        <end position="39"/>
    </location>
</feature>
<dbReference type="GeneID" id="20325179"/>